<dbReference type="InterPro" id="IPR009617">
    <property type="entry name" value="Seipin"/>
</dbReference>
<keyword evidence="6 8" id="KW-0472">Membrane</keyword>
<feature type="compositionally biased region" description="Basic and acidic residues" evidence="7">
    <location>
        <begin position="388"/>
        <end position="403"/>
    </location>
</feature>
<sequence>MVSFFDLPGKSHPIASSSILSTVGDAYRAVTSKTAQRTYLYAVLLTITSSILYGIAILGYLGFYREYVPHQVRTAPVHLQYASAHSLPSAASTKAGSRLFAAESALQQHPQGAHPHHPFALADLRGLGLKTDQEYDLSVVLSVPRSPNNLQVGNFMVELALAASSVSSASSAITTATRLPPANPRDFLESGGKRLLFAASRPGLMAYTDPVVAQATRLTLLPVHFFSPEAASRTRLIVPMAESLAFSGSGGPSAVLPAVLYLELRTGGEHELQTYGAEVVFSAKLRGLRWLMYHHRVFSFLLLTTTWWLIEVVFMLAVFVAFGIFFGANRGDNGFDIGHSNASSITGTPGHKLSKQLEPKKEEGRGTEAKQLPEKKTGDSGVKSEPPSIKKEPEDVSFGKETSKLAAIPPEAVTTTKPAEKDSNVAKDTKHADDSTGTKDDSKGKSRDNKAPSPTAPSHKTPPSGKTANNRKSIINEPDEDGDDHFNDDDDDDDYDDDEGDAEPIIPPSPSRKQKKPQPQSQTQSRTSSPASPKKTNKNKDSAGATGRPSTPPADSTPVRQKPPKKEASNLSTTSTASGDHGSPARKRMSQSVNDIQQKAT</sequence>
<keyword evidence="3" id="KW-0256">Endoplasmic reticulum</keyword>
<name>A0A0F2LZW0_SPOSC</name>
<feature type="transmembrane region" description="Helical" evidence="8">
    <location>
        <begin position="297"/>
        <end position="326"/>
    </location>
</feature>
<keyword evidence="5" id="KW-0443">Lipid metabolism</keyword>
<evidence type="ECO:0000256" key="4">
    <source>
        <dbReference type="ARBA" id="ARBA00022989"/>
    </source>
</evidence>
<reference evidence="9 10" key="1">
    <citation type="journal article" date="2014" name="BMC Genomics">
        <title>Comparative genomics of the major fungal agents of human and animal Sporotrichosis: Sporothrix schenckii and Sporothrix brasiliensis.</title>
        <authorList>
            <person name="Teixeira M.M."/>
            <person name="de Almeida L.G."/>
            <person name="Kubitschek-Barreira P."/>
            <person name="Alves F.L."/>
            <person name="Kioshima E.S."/>
            <person name="Abadio A.K."/>
            <person name="Fernandes L."/>
            <person name="Derengowski L.S."/>
            <person name="Ferreira K.S."/>
            <person name="Souza R.C."/>
            <person name="Ruiz J.C."/>
            <person name="de Andrade N.C."/>
            <person name="Paes H.C."/>
            <person name="Nicola A.M."/>
            <person name="Albuquerque P."/>
            <person name="Gerber A.L."/>
            <person name="Martins V.P."/>
            <person name="Peconick L.D."/>
            <person name="Neto A.V."/>
            <person name="Chaucanez C.B."/>
            <person name="Silva P.A."/>
            <person name="Cunha O.L."/>
            <person name="de Oliveira F.F."/>
            <person name="dos Santos T.C."/>
            <person name="Barros A.L."/>
            <person name="Soares M.A."/>
            <person name="de Oliveira L.M."/>
            <person name="Marini M.M."/>
            <person name="Villalobos-Duno H."/>
            <person name="Cunha M.M."/>
            <person name="de Hoog S."/>
            <person name="da Silveira J.F."/>
            <person name="Henrissat B."/>
            <person name="Nino-Vega G.A."/>
            <person name="Cisalpino P.S."/>
            <person name="Mora-Montes H.M."/>
            <person name="Almeida S.R."/>
            <person name="Stajich J.E."/>
            <person name="Lopes-Bezerra L.M."/>
            <person name="Vasconcelos A.T."/>
            <person name="Felipe M.S."/>
        </authorList>
    </citation>
    <scope>NUCLEOTIDE SEQUENCE [LARGE SCALE GENOMIC DNA]</scope>
    <source>
        <strain evidence="9 10">1099-18</strain>
    </source>
</reference>
<feature type="compositionally biased region" description="Basic and acidic residues" evidence="7">
    <location>
        <begin position="355"/>
        <end position="378"/>
    </location>
</feature>
<dbReference type="Proteomes" id="UP000033710">
    <property type="component" value="Unassembled WGS sequence"/>
</dbReference>
<feature type="compositionally biased region" description="Acidic residues" evidence="7">
    <location>
        <begin position="477"/>
        <end position="502"/>
    </location>
</feature>
<evidence type="ECO:0008006" key="11">
    <source>
        <dbReference type="Google" id="ProtNLM"/>
    </source>
</evidence>
<feature type="region of interest" description="Disordered" evidence="7">
    <location>
        <begin position="342"/>
        <end position="601"/>
    </location>
</feature>
<dbReference type="KEGG" id="ssck:SPSK_04126"/>
<evidence type="ECO:0000256" key="3">
    <source>
        <dbReference type="ARBA" id="ARBA00022824"/>
    </source>
</evidence>
<comment type="caution">
    <text evidence="9">The sequence shown here is derived from an EMBL/GenBank/DDBJ whole genome shotgun (WGS) entry which is preliminary data.</text>
</comment>
<feature type="compositionally biased region" description="Polar residues" evidence="7">
    <location>
        <begin position="590"/>
        <end position="601"/>
    </location>
</feature>
<feature type="compositionally biased region" description="Polar residues" evidence="7">
    <location>
        <begin position="569"/>
        <end position="578"/>
    </location>
</feature>
<dbReference type="Pfam" id="PF06775">
    <property type="entry name" value="Seipin"/>
    <property type="match status" value="1"/>
</dbReference>
<gene>
    <name evidence="9" type="ORF">SPSK_04126</name>
</gene>
<dbReference type="PANTHER" id="PTHR21212:SF0">
    <property type="entry name" value="SEIPIN"/>
    <property type="match status" value="1"/>
</dbReference>
<dbReference type="GO" id="GO:0140042">
    <property type="term" value="P:lipid droplet formation"/>
    <property type="evidence" value="ECO:0007669"/>
    <property type="project" value="UniProtKB-ARBA"/>
</dbReference>
<dbReference type="CDD" id="cd23995">
    <property type="entry name" value="Seipin_BSCL2_like"/>
    <property type="match status" value="1"/>
</dbReference>
<protein>
    <recommendedName>
        <fullName evidence="11">Tubulin-tyrosine ligase</fullName>
    </recommendedName>
</protein>
<organism evidence="9 10">
    <name type="scientific">Sporothrix schenckii 1099-18</name>
    <dbReference type="NCBI Taxonomy" id="1397361"/>
    <lineage>
        <taxon>Eukaryota</taxon>
        <taxon>Fungi</taxon>
        <taxon>Dikarya</taxon>
        <taxon>Ascomycota</taxon>
        <taxon>Pezizomycotina</taxon>
        <taxon>Sordariomycetes</taxon>
        <taxon>Sordariomycetidae</taxon>
        <taxon>Ophiostomatales</taxon>
        <taxon>Ophiostomataceae</taxon>
        <taxon>Sporothrix</taxon>
    </lineage>
</organism>
<evidence type="ECO:0000256" key="6">
    <source>
        <dbReference type="ARBA" id="ARBA00023136"/>
    </source>
</evidence>
<proteinExistence type="predicted"/>
<feature type="compositionally biased region" description="Low complexity" evidence="7">
    <location>
        <begin position="517"/>
        <end position="533"/>
    </location>
</feature>
<evidence type="ECO:0000256" key="1">
    <source>
        <dbReference type="ARBA" id="ARBA00004477"/>
    </source>
</evidence>
<dbReference type="GO" id="GO:0005789">
    <property type="term" value="C:endoplasmic reticulum membrane"/>
    <property type="evidence" value="ECO:0007669"/>
    <property type="project" value="UniProtKB-SubCell"/>
</dbReference>
<evidence type="ECO:0000313" key="10">
    <source>
        <dbReference type="Proteomes" id="UP000033710"/>
    </source>
</evidence>
<feature type="compositionally biased region" description="Basic and acidic residues" evidence="7">
    <location>
        <begin position="418"/>
        <end position="450"/>
    </location>
</feature>
<comment type="subcellular location">
    <subcellularLocation>
        <location evidence="1">Endoplasmic reticulum membrane</location>
        <topology evidence="1">Multi-pass membrane protein</topology>
    </subcellularLocation>
</comment>
<reference evidence="9 10" key="2">
    <citation type="journal article" date="2015" name="Eukaryot. Cell">
        <title>Asexual propagation of a virulent clone complex in a human and feline outbreak of sporotrichosis.</title>
        <authorList>
            <person name="Teixeira Mde M."/>
            <person name="Rodrigues A.M."/>
            <person name="Tsui C.K."/>
            <person name="de Almeida L.G."/>
            <person name="Van Diepeningen A.D."/>
            <person name="van den Ende B.G."/>
            <person name="Fernandes G.F."/>
            <person name="Kano R."/>
            <person name="Hamelin R.C."/>
            <person name="Lopes-Bezerra L.M."/>
            <person name="Vasconcelos A.T."/>
            <person name="de Hoog S."/>
            <person name="de Camargo Z.P."/>
            <person name="Felipe M.S."/>
        </authorList>
    </citation>
    <scope>NUCLEOTIDE SEQUENCE [LARGE SCALE GENOMIC DNA]</scope>
    <source>
        <strain evidence="9 10">1099-18</strain>
    </source>
</reference>
<accession>A0A0F2LZW0</accession>
<dbReference type="VEuPathDB" id="FungiDB:SPSK_04126"/>
<feature type="compositionally biased region" description="Polar residues" evidence="7">
    <location>
        <begin position="464"/>
        <end position="473"/>
    </location>
</feature>
<dbReference type="PANTHER" id="PTHR21212">
    <property type="entry name" value="BERNARDINELLI-SEIP CONGENITAL LIPODYSTROPHY 2 HOMOLOG BSCL2 PROTEIN"/>
    <property type="match status" value="1"/>
</dbReference>
<evidence type="ECO:0000313" key="9">
    <source>
        <dbReference type="EMBL" id="KJR82993.1"/>
    </source>
</evidence>
<dbReference type="OrthoDB" id="3990054at2759"/>
<feature type="transmembrane region" description="Helical" evidence="8">
    <location>
        <begin position="39"/>
        <end position="63"/>
    </location>
</feature>
<dbReference type="RefSeq" id="XP_016585669.1">
    <property type="nucleotide sequence ID" value="XM_016730937.1"/>
</dbReference>
<dbReference type="EMBL" id="AXCR01000010">
    <property type="protein sequence ID" value="KJR82993.1"/>
    <property type="molecule type" value="Genomic_DNA"/>
</dbReference>
<evidence type="ECO:0000256" key="7">
    <source>
        <dbReference type="SAM" id="MobiDB-lite"/>
    </source>
</evidence>
<dbReference type="GeneID" id="27666214"/>
<evidence type="ECO:0000256" key="2">
    <source>
        <dbReference type="ARBA" id="ARBA00022692"/>
    </source>
</evidence>
<dbReference type="GO" id="GO:0006629">
    <property type="term" value="P:lipid metabolic process"/>
    <property type="evidence" value="ECO:0007669"/>
    <property type="project" value="UniProtKB-KW"/>
</dbReference>
<keyword evidence="4 8" id="KW-1133">Transmembrane helix</keyword>
<keyword evidence="2 8" id="KW-0812">Transmembrane</keyword>
<evidence type="ECO:0000256" key="8">
    <source>
        <dbReference type="SAM" id="Phobius"/>
    </source>
</evidence>
<evidence type="ECO:0000256" key="5">
    <source>
        <dbReference type="ARBA" id="ARBA00023098"/>
    </source>
</evidence>
<dbReference type="AlphaFoldDB" id="A0A0F2LZW0"/>